<evidence type="ECO:0000313" key="5">
    <source>
        <dbReference type="Proteomes" id="UP000228952"/>
    </source>
</evidence>
<keyword evidence="2" id="KW-0472">Membrane</keyword>
<keyword evidence="2" id="KW-1133">Transmembrane helix</keyword>
<dbReference type="EMBL" id="PFQB01000083">
    <property type="protein sequence ID" value="PJA13540.1"/>
    <property type="molecule type" value="Genomic_DNA"/>
</dbReference>
<reference evidence="5" key="1">
    <citation type="submission" date="2017-09" db="EMBL/GenBank/DDBJ databases">
        <title>Depth-based differentiation of microbial function through sediment-hosted aquifers and enrichment of novel symbionts in the deep terrestrial subsurface.</title>
        <authorList>
            <person name="Probst A.J."/>
            <person name="Ladd B."/>
            <person name="Jarett J.K."/>
            <person name="Geller-Mcgrath D.E."/>
            <person name="Sieber C.M.K."/>
            <person name="Emerson J.B."/>
            <person name="Anantharaman K."/>
            <person name="Thomas B.C."/>
            <person name="Malmstrom R."/>
            <person name="Stieglmeier M."/>
            <person name="Klingl A."/>
            <person name="Woyke T."/>
            <person name="Ryan C.M."/>
            <person name="Banfield J.F."/>
        </authorList>
    </citation>
    <scope>NUCLEOTIDE SEQUENCE [LARGE SCALE GENOMIC DNA]</scope>
</reference>
<comment type="caution">
    <text evidence="4">The sequence shown here is derived from an EMBL/GenBank/DDBJ whole genome shotgun (WGS) entry which is preliminary data.</text>
</comment>
<dbReference type="AlphaFoldDB" id="A0A2M7W1I4"/>
<accession>A0A2M7W1I4</accession>
<dbReference type="Proteomes" id="UP000228952">
    <property type="component" value="Unassembled WGS sequence"/>
</dbReference>
<proteinExistence type="predicted"/>
<organism evidence="4 5">
    <name type="scientific">Candidatus Dojkabacteria bacterium CG_4_10_14_0_2_um_filter_Dojkabacteria_WS6_41_15</name>
    <dbReference type="NCBI Taxonomy" id="2014249"/>
    <lineage>
        <taxon>Bacteria</taxon>
        <taxon>Candidatus Dojkabacteria</taxon>
    </lineage>
</organism>
<feature type="transmembrane region" description="Helical" evidence="2">
    <location>
        <begin position="21"/>
        <end position="40"/>
    </location>
</feature>
<evidence type="ECO:0000256" key="1">
    <source>
        <dbReference type="SAM" id="MobiDB-lite"/>
    </source>
</evidence>
<feature type="domain" description="Glycine-rich" evidence="3">
    <location>
        <begin position="478"/>
        <end position="659"/>
    </location>
</feature>
<name>A0A2M7W1I4_9BACT</name>
<evidence type="ECO:0000313" key="4">
    <source>
        <dbReference type="EMBL" id="PJA13540.1"/>
    </source>
</evidence>
<evidence type="ECO:0000259" key="3">
    <source>
        <dbReference type="Pfam" id="PF21722"/>
    </source>
</evidence>
<protein>
    <recommendedName>
        <fullName evidence="3">Glycine-rich domain-containing protein</fullName>
    </recommendedName>
</protein>
<feature type="region of interest" description="Disordered" evidence="1">
    <location>
        <begin position="555"/>
        <end position="597"/>
    </location>
</feature>
<feature type="region of interest" description="Disordered" evidence="1">
    <location>
        <begin position="405"/>
        <end position="435"/>
    </location>
</feature>
<feature type="non-terminal residue" evidence="4">
    <location>
        <position position="822"/>
    </location>
</feature>
<dbReference type="Pfam" id="PF21722">
    <property type="entry name" value="Gly_rich_2"/>
    <property type="match status" value="1"/>
</dbReference>
<evidence type="ECO:0000256" key="2">
    <source>
        <dbReference type="SAM" id="Phobius"/>
    </source>
</evidence>
<feature type="compositionally biased region" description="Gly residues" evidence="1">
    <location>
        <begin position="556"/>
        <end position="585"/>
    </location>
</feature>
<sequence length="822" mass="78917">MTQDDRNWAVRAKYVSALGTIYSVSLSFFVVLSMMFATLVGQLQKPILIEAATCSLPASISTTIELTPESADNIIDCSGQDITITGTGKLVMKSYSTADSSSANDGGVLLKVANLTIQAGGEISADGQGYVAGAVDGGSATASTGIAAGSGGGHGGAGGSGNTIGGTGNEVGATGGLIGNKDYPITIGGAGGTSGGAGVGGAGGGAIKIESSGTVTIDGKITADGQAGVKSADNQTAGGGGAGGSIWVQAQVLAGSGTVSAKGGGTDDSATYYGGGGGGGRVALICTTSTTFPAGNVSVTFGIGSQNGQVGSLVGPGCKPAEPAILKLYEKNATAGYVDRELSVSDLTTKTAFTFASDLAGANLKLEVEVREKNVSFQNTITNSQVSVLSNKTCLNVPGGISPGSGAVGGGSPGRSGKNGTGGGGAGGQNGGSKAVGGDGGSGVVIVRYVTTDAPATVTGGTVTTSGIYTIHTFTNRGTFATSGNVTVEYLIVGGGGGGGAGWQGGGGGAGGVLSGSVALSAQSYPIIVGAGGQGDRNTSANSNGGNSSFNELVAIGGGRGASENPGGGGAHVASVGGSGGGGSHGSTPLTGAAGTAGQGNSGGSGYTGNPYVGGGGGGAGGAGQNSTSTVVGIGGVGVASSISGSTKYYGAGGGGSRRNSAMAPLISTYCGYVEVATGFSAGKEYKWQARVISSAGIPSGWVQFGDNSISSTDFTVVGVPATMEITEGNNQSVQVGEVVPIRPKVRILDATGFGVPFYTLTGWSVLSGGGLLTHTMVKTDELGYVTTEWTVGTVSGVGNNSIRIANTTPALSATFVASALP</sequence>
<gene>
    <name evidence="4" type="ORF">COX64_03285</name>
</gene>
<dbReference type="InterPro" id="IPR049304">
    <property type="entry name" value="Gly_rich_dom"/>
</dbReference>
<keyword evidence="2" id="KW-0812">Transmembrane</keyword>